<evidence type="ECO:0000256" key="1">
    <source>
        <dbReference type="SAM" id="MobiDB-lite"/>
    </source>
</evidence>
<proteinExistence type="predicted"/>
<reference evidence="2 3" key="1">
    <citation type="submission" date="2019-11" db="EMBL/GenBank/DDBJ databases">
        <title>Whole genome sequence of Oryza granulata.</title>
        <authorList>
            <person name="Li W."/>
        </authorList>
    </citation>
    <scope>NUCLEOTIDE SEQUENCE [LARGE SCALE GENOMIC DNA]</scope>
    <source>
        <strain evidence="3">cv. Menghai</strain>
        <tissue evidence="2">Leaf</tissue>
    </source>
</reference>
<dbReference type="AlphaFoldDB" id="A0A6G1E9N2"/>
<keyword evidence="3" id="KW-1185">Reference proteome</keyword>
<gene>
    <name evidence="2" type="ORF">E2562_003091</name>
</gene>
<dbReference type="EMBL" id="SPHZ02000004">
    <property type="protein sequence ID" value="KAF0921286.1"/>
    <property type="molecule type" value="Genomic_DNA"/>
</dbReference>
<evidence type="ECO:0000313" key="3">
    <source>
        <dbReference type="Proteomes" id="UP000479710"/>
    </source>
</evidence>
<sequence length="93" mass="9369">MCGAGCQHASGRRASKARHGGACGKSRVGNWSGAACGARAGVRSAGRAARRPNVCGRRPIDGWPVGQGITVICSTVAAGLWLACSAYGRAELS</sequence>
<protein>
    <submittedName>
        <fullName evidence="2">Uncharacterized protein</fullName>
    </submittedName>
</protein>
<comment type="caution">
    <text evidence="2">The sequence shown here is derived from an EMBL/GenBank/DDBJ whole genome shotgun (WGS) entry which is preliminary data.</text>
</comment>
<name>A0A6G1E9N2_9ORYZ</name>
<dbReference type="Proteomes" id="UP000479710">
    <property type="component" value="Unassembled WGS sequence"/>
</dbReference>
<accession>A0A6G1E9N2</accession>
<evidence type="ECO:0000313" key="2">
    <source>
        <dbReference type="EMBL" id="KAF0921286.1"/>
    </source>
</evidence>
<feature type="region of interest" description="Disordered" evidence="1">
    <location>
        <begin position="1"/>
        <end position="24"/>
    </location>
</feature>
<feature type="compositionally biased region" description="Basic residues" evidence="1">
    <location>
        <begin position="10"/>
        <end position="19"/>
    </location>
</feature>
<organism evidence="2 3">
    <name type="scientific">Oryza meyeriana var. granulata</name>
    <dbReference type="NCBI Taxonomy" id="110450"/>
    <lineage>
        <taxon>Eukaryota</taxon>
        <taxon>Viridiplantae</taxon>
        <taxon>Streptophyta</taxon>
        <taxon>Embryophyta</taxon>
        <taxon>Tracheophyta</taxon>
        <taxon>Spermatophyta</taxon>
        <taxon>Magnoliopsida</taxon>
        <taxon>Liliopsida</taxon>
        <taxon>Poales</taxon>
        <taxon>Poaceae</taxon>
        <taxon>BOP clade</taxon>
        <taxon>Oryzoideae</taxon>
        <taxon>Oryzeae</taxon>
        <taxon>Oryzinae</taxon>
        <taxon>Oryza</taxon>
        <taxon>Oryza meyeriana</taxon>
    </lineage>
</organism>